<evidence type="ECO:0000313" key="3">
    <source>
        <dbReference type="EMBL" id="KAK8752134.1"/>
    </source>
</evidence>
<proteinExistence type="predicted"/>
<evidence type="ECO:0000259" key="2">
    <source>
        <dbReference type="SMART" id="SM00587"/>
    </source>
</evidence>
<organism evidence="3 4">
    <name type="scientific">Cherax quadricarinatus</name>
    <name type="common">Australian red claw crayfish</name>
    <dbReference type="NCBI Taxonomy" id="27406"/>
    <lineage>
        <taxon>Eukaryota</taxon>
        <taxon>Metazoa</taxon>
        <taxon>Ecdysozoa</taxon>
        <taxon>Arthropoda</taxon>
        <taxon>Crustacea</taxon>
        <taxon>Multicrustacea</taxon>
        <taxon>Malacostraca</taxon>
        <taxon>Eumalacostraca</taxon>
        <taxon>Eucarida</taxon>
        <taxon>Decapoda</taxon>
        <taxon>Pleocyemata</taxon>
        <taxon>Astacidea</taxon>
        <taxon>Parastacoidea</taxon>
        <taxon>Parastacidae</taxon>
        <taxon>Cherax</taxon>
    </lineage>
</organism>
<feature type="compositionally biased region" description="Low complexity" evidence="1">
    <location>
        <begin position="1"/>
        <end position="14"/>
    </location>
</feature>
<feature type="domain" description="CHK kinase-like" evidence="2">
    <location>
        <begin position="153"/>
        <end position="342"/>
    </location>
</feature>
<dbReference type="InterPro" id="IPR004119">
    <property type="entry name" value="EcKL"/>
</dbReference>
<dbReference type="InterPro" id="IPR015897">
    <property type="entry name" value="CHK_kinase-like"/>
</dbReference>
<keyword evidence="4" id="KW-1185">Reference proteome</keyword>
<dbReference type="PANTHER" id="PTHR11012">
    <property type="entry name" value="PROTEIN KINASE-LIKE DOMAIN-CONTAINING"/>
    <property type="match status" value="1"/>
</dbReference>
<comment type="caution">
    <text evidence="3">The sequence shown here is derived from an EMBL/GenBank/DDBJ whole genome shotgun (WGS) entry which is preliminary data.</text>
</comment>
<dbReference type="SMART" id="SM00587">
    <property type="entry name" value="CHK"/>
    <property type="match status" value="1"/>
</dbReference>
<dbReference type="SUPFAM" id="SSF56112">
    <property type="entry name" value="Protein kinase-like (PK-like)"/>
    <property type="match status" value="1"/>
</dbReference>
<evidence type="ECO:0000313" key="4">
    <source>
        <dbReference type="Proteomes" id="UP001445076"/>
    </source>
</evidence>
<dbReference type="Pfam" id="PF02958">
    <property type="entry name" value="EcKL"/>
    <property type="match status" value="1"/>
</dbReference>
<protein>
    <recommendedName>
        <fullName evidence="2">CHK kinase-like domain-containing protein</fullName>
    </recommendedName>
</protein>
<feature type="region of interest" description="Disordered" evidence="1">
    <location>
        <begin position="1"/>
        <end position="21"/>
    </location>
</feature>
<name>A0AAW0YK67_CHEQU</name>
<dbReference type="PANTHER" id="PTHR11012:SF58">
    <property type="entry name" value="CHK KINASE-LIKE DOMAIN-CONTAINING PROTEIN"/>
    <property type="match status" value="1"/>
</dbReference>
<dbReference type="EMBL" id="JARKIK010000005">
    <property type="protein sequence ID" value="KAK8752134.1"/>
    <property type="molecule type" value="Genomic_DNA"/>
</dbReference>
<gene>
    <name evidence="3" type="ORF">OTU49_012194</name>
</gene>
<sequence length="402" mass="45362">MASDPSTPTTPTSPTEDREATKEWLETILESYHKSLEPDSEMDVELREWSVSPASGGEREGYLSEQLSVGVSYSARGKDHHAHLLAKLLPQDPFNRAFVIETLFDLREIKFYTEIKPALEGVERQYLTEDSLSLAWAPELYYAKHKTASESILVLADMCQRGYKMQDLTEGLTLSQVQSALTTVANVHAASFALQMEKPLQERFPYLLSMEQAVESFNCLVDRGLPLLLKFLVSRKDRAEVREGLRKYSGRRTVDVLRGILTPSDKLNTLVHCDFWCNNLLFKKEGDATCCCVIDWQTVMYGRPAIDVAMLLCTSLEASQRRKHEKELLSYYWDAFTSRLSKFAIEKDAITYTEDDLKEDFKAAQAMSGLVVVGSVDIALGNTAREERVLDLLSDLMNAGVL</sequence>
<accession>A0AAW0YK67</accession>
<dbReference type="InterPro" id="IPR011009">
    <property type="entry name" value="Kinase-like_dom_sf"/>
</dbReference>
<dbReference type="Proteomes" id="UP001445076">
    <property type="component" value="Unassembled WGS sequence"/>
</dbReference>
<evidence type="ECO:0000256" key="1">
    <source>
        <dbReference type="SAM" id="MobiDB-lite"/>
    </source>
</evidence>
<dbReference type="Gene3D" id="3.90.1200.10">
    <property type="match status" value="1"/>
</dbReference>
<dbReference type="AlphaFoldDB" id="A0AAW0YK67"/>
<reference evidence="3 4" key="1">
    <citation type="journal article" date="2024" name="BMC Genomics">
        <title>Genome assembly of redclaw crayfish (Cherax quadricarinatus) provides insights into its immune adaptation and hypoxia tolerance.</title>
        <authorList>
            <person name="Liu Z."/>
            <person name="Zheng J."/>
            <person name="Li H."/>
            <person name="Fang K."/>
            <person name="Wang S."/>
            <person name="He J."/>
            <person name="Zhou D."/>
            <person name="Weng S."/>
            <person name="Chi M."/>
            <person name="Gu Z."/>
            <person name="He J."/>
            <person name="Li F."/>
            <person name="Wang M."/>
        </authorList>
    </citation>
    <scope>NUCLEOTIDE SEQUENCE [LARGE SCALE GENOMIC DNA]</scope>
    <source>
        <strain evidence="3">ZL_2023a</strain>
    </source>
</reference>